<name>A0A6J5ZL35_9ZZZZ</name>
<dbReference type="EMBL" id="CAESAK010000137">
    <property type="protein sequence ID" value="CAB4341587.1"/>
    <property type="molecule type" value="Genomic_DNA"/>
</dbReference>
<dbReference type="AlphaFoldDB" id="A0A6J5ZL35"/>
<organism evidence="2">
    <name type="scientific">freshwater metagenome</name>
    <dbReference type="NCBI Taxonomy" id="449393"/>
    <lineage>
        <taxon>unclassified sequences</taxon>
        <taxon>metagenomes</taxon>
        <taxon>ecological metagenomes</taxon>
    </lineage>
</organism>
<evidence type="ECO:0000256" key="1">
    <source>
        <dbReference type="SAM" id="MobiDB-lite"/>
    </source>
</evidence>
<feature type="region of interest" description="Disordered" evidence="1">
    <location>
        <begin position="152"/>
        <end position="182"/>
    </location>
</feature>
<sequence>MWQYTSCGIAPKYGVPGSRLDLNVFRGTEETFKTLATGVWTPEEEDLMPVNETSTMKLDYLTAPVAGKDVLTSVQVFRPDGSPVVTGDVKFAAVGNAVTPKFKQSSFRTTSGMWKITISGLIAGTYTGEIRYTDLTGTHAKASIPVSFTVNINPNPSTTPSPKPEVSPTARPSDGCRGQVKN</sequence>
<gene>
    <name evidence="2" type="ORF">UFOPK3775_00957</name>
</gene>
<reference evidence="2" key="1">
    <citation type="submission" date="2020-05" db="EMBL/GenBank/DDBJ databases">
        <authorList>
            <person name="Chiriac C."/>
            <person name="Salcher M."/>
            <person name="Ghai R."/>
            <person name="Kavagutti S V."/>
        </authorList>
    </citation>
    <scope>NUCLEOTIDE SEQUENCE</scope>
</reference>
<accession>A0A6J5ZL35</accession>
<evidence type="ECO:0000313" key="2">
    <source>
        <dbReference type="EMBL" id="CAB4341587.1"/>
    </source>
</evidence>
<protein>
    <submittedName>
        <fullName evidence="2">Unannotated protein</fullName>
    </submittedName>
</protein>
<proteinExistence type="predicted"/>